<evidence type="ECO:0000256" key="6">
    <source>
        <dbReference type="ARBA" id="ARBA00022723"/>
    </source>
</evidence>
<dbReference type="InterPro" id="IPR050476">
    <property type="entry name" value="Insect_CytP450_Detox"/>
</dbReference>
<evidence type="ECO:0000256" key="3">
    <source>
        <dbReference type="ARBA" id="ARBA00004406"/>
    </source>
</evidence>
<dbReference type="AlphaFoldDB" id="A0AAN9VPQ6"/>
<evidence type="ECO:0000256" key="8">
    <source>
        <dbReference type="ARBA" id="ARBA00022848"/>
    </source>
</evidence>
<dbReference type="GO" id="GO:0005789">
    <property type="term" value="C:endoplasmic reticulum membrane"/>
    <property type="evidence" value="ECO:0007669"/>
    <property type="project" value="UniProtKB-SubCell"/>
</dbReference>
<dbReference type="Gene3D" id="1.10.630.10">
    <property type="entry name" value="Cytochrome P450"/>
    <property type="match status" value="1"/>
</dbReference>
<dbReference type="InterPro" id="IPR017972">
    <property type="entry name" value="Cyt_P450_CS"/>
</dbReference>
<proteinExistence type="inferred from homology"/>
<evidence type="ECO:0000313" key="17">
    <source>
        <dbReference type="Proteomes" id="UP001378592"/>
    </source>
</evidence>
<feature type="transmembrane region" description="Helical" evidence="15">
    <location>
        <begin position="6"/>
        <end position="24"/>
    </location>
</feature>
<evidence type="ECO:0000256" key="1">
    <source>
        <dbReference type="ARBA" id="ARBA00001971"/>
    </source>
</evidence>
<dbReference type="SUPFAM" id="SSF48264">
    <property type="entry name" value="Cytochrome P450"/>
    <property type="match status" value="1"/>
</dbReference>
<evidence type="ECO:0000256" key="13">
    <source>
        <dbReference type="PIRSR" id="PIRSR602401-1"/>
    </source>
</evidence>
<dbReference type="PRINTS" id="PR00463">
    <property type="entry name" value="EP450I"/>
</dbReference>
<dbReference type="GO" id="GO:0005506">
    <property type="term" value="F:iron ion binding"/>
    <property type="evidence" value="ECO:0007669"/>
    <property type="project" value="InterPro"/>
</dbReference>
<evidence type="ECO:0000256" key="9">
    <source>
        <dbReference type="ARBA" id="ARBA00023002"/>
    </source>
</evidence>
<dbReference type="PANTHER" id="PTHR24292">
    <property type="entry name" value="CYTOCHROME P450"/>
    <property type="match status" value="1"/>
</dbReference>
<dbReference type="PROSITE" id="PS00086">
    <property type="entry name" value="CYTOCHROME_P450"/>
    <property type="match status" value="1"/>
</dbReference>
<comment type="cofactor">
    <cofactor evidence="1 13">
        <name>heme</name>
        <dbReference type="ChEBI" id="CHEBI:30413"/>
    </cofactor>
</comment>
<evidence type="ECO:0000256" key="10">
    <source>
        <dbReference type="ARBA" id="ARBA00023004"/>
    </source>
</evidence>
<keyword evidence="8" id="KW-0492">Microsome</keyword>
<comment type="subcellular location">
    <subcellularLocation>
        <location evidence="3">Endoplasmic reticulum membrane</location>
        <topology evidence="3">Peripheral membrane protein</topology>
    </subcellularLocation>
    <subcellularLocation>
        <location evidence="2">Microsome membrane</location>
        <topology evidence="2">Peripheral membrane protein</topology>
    </subcellularLocation>
</comment>
<reference evidence="16 17" key="1">
    <citation type="submission" date="2024-03" db="EMBL/GenBank/DDBJ databases">
        <title>The genome assembly and annotation of the cricket Gryllus longicercus Weissman &amp; Gray.</title>
        <authorList>
            <person name="Szrajer S."/>
            <person name="Gray D."/>
            <person name="Ylla G."/>
        </authorList>
    </citation>
    <scope>NUCLEOTIDE SEQUENCE [LARGE SCALE GENOMIC DNA]</scope>
    <source>
        <strain evidence="16">DAG 2021-001</strain>
        <tissue evidence="16">Whole body minus gut</tissue>
    </source>
</reference>
<accession>A0AAN9VPQ6</accession>
<gene>
    <name evidence="16" type="ORF">R5R35_002118</name>
</gene>
<evidence type="ECO:0000256" key="2">
    <source>
        <dbReference type="ARBA" id="ARBA00004174"/>
    </source>
</evidence>
<keyword evidence="10 13" id="KW-0408">Iron</keyword>
<evidence type="ECO:0000256" key="14">
    <source>
        <dbReference type="RuleBase" id="RU000461"/>
    </source>
</evidence>
<keyword evidence="11 14" id="KW-0503">Monooxygenase</keyword>
<dbReference type="InterPro" id="IPR002401">
    <property type="entry name" value="Cyt_P450_E_grp-I"/>
</dbReference>
<evidence type="ECO:0000256" key="12">
    <source>
        <dbReference type="ARBA" id="ARBA00023136"/>
    </source>
</evidence>
<feature type="binding site" description="axial binding residue" evidence="13">
    <location>
        <position position="445"/>
    </location>
    <ligand>
        <name>heme</name>
        <dbReference type="ChEBI" id="CHEBI:30413"/>
    </ligand>
    <ligandPart>
        <name>Fe</name>
        <dbReference type="ChEBI" id="CHEBI:18248"/>
    </ligandPart>
</feature>
<evidence type="ECO:0000256" key="4">
    <source>
        <dbReference type="ARBA" id="ARBA00010617"/>
    </source>
</evidence>
<dbReference type="InterPro" id="IPR001128">
    <property type="entry name" value="Cyt_P450"/>
</dbReference>
<keyword evidence="5 13" id="KW-0349">Heme</keyword>
<sequence length="506" mass="56813">MGVPVLGVAVAAVAVAFALLYWYFTATFDYWRRKGVPFLPPEPFFGNMREMTLLRISQAELLQALYHRLEGVPFAGVFQSRRPALLLRSPALVKAFLVKDFAHFAHRDMKLDERRDPLTANLFTLGGPRWRALRARLTPTFTSGKMKMMFVLMEECAANLVQSLGEPAARAEQVEMKETLAQYATDVIGSCAFGLQINSLGDPDCEFRRMGKKMFEPTLASALRRFTLIFLPTLAKVLNVSLIGGDVTRFFRAAVRETVALRERHGVLRHDFLHLLLQLRAQGAHDAFELTDNLLAAQVFVFFMAGFETTSTTMSFALHELAVNPDVQARLQEEVDAALQETDGRVTYDAVMKMEYLDKVIQETLRKYPPVSTLARGCTAPYRIPGTDVTLEKGTRVLVPVFALHRDPAYYPEPERFDPERFSPEQKAQRPPFTYLPFGEGPRICIGMRFGLLQVKTGLAALLARYSFEACERTQEPPRLDPKALVTAAEGGAWLRVRARCPSAAP</sequence>
<dbReference type="GO" id="GO:0016705">
    <property type="term" value="F:oxidoreductase activity, acting on paired donors, with incorporation or reduction of molecular oxygen"/>
    <property type="evidence" value="ECO:0007669"/>
    <property type="project" value="InterPro"/>
</dbReference>
<dbReference type="EMBL" id="JAZDUA010000123">
    <property type="protein sequence ID" value="KAK7867291.1"/>
    <property type="molecule type" value="Genomic_DNA"/>
</dbReference>
<evidence type="ECO:0000256" key="11">
    <source>
        <dbReference type="ARBA" id="ARBA00023033"/>
    </source>
</evidence>
<evidence type="ECO:0000256" key="5">
    <source>
        <dbReference type="ARBA" id="ARBA00022617"/>
    </source>
</evidence>
<comment type="similarity">
    <text evidence="4 14">Belongs to the cytochrome P450 family.</text>
</comment>
<evidence type="ECO:0000256" key="15">
    <source>
        <dbReference type="SAM" id="Phobius"/>
    </source>
</evidence>
<dbReference type="GO" id="GO:0004497">
    <property type="term" value="F:monooxygenase activity"/>
    <property type="evidence" value="ECO:0007669"/>
    <property type="project" value="UniProtKB-KW"/>
</dbReference>
<dbReference type="FunFam" id="1.10.630.10:FF:000042">
    <property type="entry name" value="Cytochrome P450"/>
    <property type="match status" value="1"/>
</dbReference>
<organism evidence="16 17">
    <name type="scientific">Gryllus longicercus</name>
    <dbReference type="NCBI Taxonomy" id="2509291"/>
    <lineage>
        <taxon>Eukaryota</taxon>
        <taxon>Metazoa</taxon>
        <taxon>Ecdysozoa</taxon>
        <taxon>Arthropoda</taxon>
        <taxon>Hexapoda</taxon>
        <taxon>Insecta</taxon>
        <taxon>Pterygota</taxon>
        <taxon>Neoptera</taxon>
        <taxon>Polyneoptera</taxon>
        <taxon>Orthoptera</taxon>
        <taxon>Ensifera</taxon>
        <taxon>Gryllidea</taxon>
        <taxon>Grylloidea</taxon>
        <taxon>Gryllidae</taxon>
        <taxon>Gryllinae</taxon>
        <taxon>Gryllus</taxon>
    </lineage>
</organism>
<keyword evidence="15" id="KW-1133">Transmembrane helix</keyword>
<protein>
    <recommendedName>
        <fullName evidence="18">Cytochrome P450</fullName>
    </recommendedName>
</protein>
<keyword evidence="9 14" id="KW-0560">Oxidoreductase</keyword>
<keyword evidence="17" id="KW-1185">Reference proteome</keyword>
<dbReference type="PANTHER" id="PTHR24292:SF54">
    <property type="entry name" value="CYP9F3-RELATED"/>
    <property type="match status" value="1"/>
</dbReference>
<keyword evidence="12 15" id="KW-0472">Membrane</keyword>
<evidence type="ECO:0000313" key="16">
    <source>
        <dbReference type="EMBL" id="KAK7867291.1"/>
    </source>
</evidence>
<dbReference type="CDD" id="cd11056">
    <property type="entry name" value="CYP6-like"/>
    <property type="match status" value="1"/>
</dbReference>
<dbReference type="Proteomes" id="UP001378592">
    <property type="component" value="Unassembled WGS sequence"/>
</dbReference>
<comment type="caution">
    <text evidence="16">The sequence shown here is derived from an EMBL/GenBank/DDBJ whole genome shotgun (WGS) entry which is preliminary data.</text>
</comment>
<evidence type="ECO:0000256" key="7">
    <source>
        <dbReference type="ARBA" id="ARBA00022824"/>
    </source>
</evidence>
<dbReference type="Pfam" id="PF00067">
    <property type="entry name" value="p450"/>
    <property type="match status" value="1"/>
</dbReference>
<dbReference type="GO" id="GO:0020037">
    <property type="term" value="F:heme binding"/>
    <property type="evidence" value="ECO:0007669"/>
    <property type="project" value="InterPro"/>
</dbReference>
<evidence type="ECO:0008006" key="18">
    <source>
        <dbReference type="Google" id="ProtNLM"/>
    </source>
</evidence>
<name>A0AAN9VPQ6_9ORTH</name>
<keyword evidence="7" id="KW-0256">Endoplasmic reticulum</keyword>
<dbReference type="PRINTS" id="PR00385">
    <property type="entry name" value="P450"/>
</dbReference>
<keyword evidence="6 13" id="KW-0479">Metal-binding</keyword>
<dbReference type="InterPro" id="IPR036396">
    <property type="entry name" value="Cyt_P450_sf"/>
</dbReference>
<keyword evidence="15" id="KW-0812">Transmembrane</keyword>